<protein>
    <submittedName>
        <fullName evidence="1">Uncharacterized protein</fullName>
    </submittedName>
</protein>
<proteinExistence type="predicted"/>
<dbReference type="EMBL" id="QZVT01000006">
    <property type="protein sequence ID" value="RJT78353.1"/>
    <property type="molecule type" value="Genomic_DNA"/>
</dbReference>
<name>A0A3A5LZW7_9MICC</name>
<reference evidence="1 2" key="1">
    <citation type="submission" date="2018-09" db="EMBL/GenBank/DDBJ databases">
        <title>Novel species of Arthrobacter.</title>
        <authorList>
            <person name="Liu Q."/>
            <person name="Xin Y.-H."/>
        </authorList>
    </citation>
    <scope>NUCLEOTIDE SEQUENCE [LARGE SCALE GENOMIC DNA]</scope>
    <source>
        <strain evidence="1 2">Hz2</strain>
    </source>
</reference>
<evidence type="ECO:0000313" key="1">
    <source>
        <dbReference type="EMBL" id="RJT78353.1"/>
    </source>
</evidence>
<organism evidence="1 2">
    <name type="scientific">Arthrobacter cheniae</name>
    <dbReference type="NCBI Taxonomy" id="1258888"/>
    <lineage>
        <taxon>Bacteria</taxon>
        <taxon>Bacillati</taxon>
        <taxon>Actinomycetota</taxon>
        <taxon>Actinomycetes</taxon>
        <taxon>Micrococcales</taxon>
        <taxon>Micrococcaceae</taxon>
        <taxon>Arthrobacter</taxon>
    </lineage>
</organism>
<gene>
    <name evidence="1" type="ORF">D6T63_12630</name>
</gene>
<comment type="caution">
    <text evidence="1">The sequence shown here is derived from an EMBL/GenBank/DDBJ whole genome shotgun (WGS) entry which is preliminary data.</text>
</comment>
<sequence length="204" mass="22953">MSYSESRYSAYFTVDTSEVLLVALYLRDCAGLRGIGRPALPPVIPAVRTVDTRRLTDPFGGSAALRVEWEAWWHGLIGRRISEAVLPVPPLFEALDGMEALKALLRAHFGAAMDWAEERCAEYALHAGARGVGSMEYLLARIIEERELELGRAARRFSLQVVELPLGVRRAWWVEPGTLLMCQELFDDERSFRSYVEPVVKMLA</sequence>
<dbReference type="Proteomes" id="UP000272560">
    <property type="component" value="Unassembled WGS sequence"/>
</dbReference>
<dbReference type="OrthoDB" id="4943423at2"/>
<accession>A0A3A5LZW7</accession>
<dbReference type="RefSeq" id="WP_120149397.1">
    <property type="nucleotide sequence ID" value="NZ_QZVT01000006.1"/>
</dbReference>
<dbReference type="AlphaFoldDB" id="A0A3A5LZW7"/>
<evidence type="ECO:0000313" key="2">
    <source>
        <dbReference type="Proteomes" id="UP000272560"/>
    </source>
</evidence>
<keyword evidence="2" id="KW-1185">Reference proteome</keyword>